<feature type="domain" description="Exocyst complex subunit Exo70 C-terminal" evidence="5">
    <location>
        <begin position="425"/>
        <end position="640"/>
    </location>
</feature>
<dbReference type="Pfam" id="PF03081">
    <property type="entry name" value="Exo70_C"/>
    <property type="match status" value="1"/>
</dbReference>
<name>A0A4D6MJR8_VIGUN</name>
<keyword evidence="2 3" id="KW-0813">Transport</keyword>
<evidence type="ECO:0000256" key="3">
    <source>
        <dbReference type="RuleBase" id="RU365026"/>
    </source>
</evidence>
<keyword evidence="7" id="KW-1185">Reference proteome</keyword>
<evidence type="ECO:0000259" key="5">
    <source>
        <dbReference type="Pfam" id="PF03081"/>
    </source>
</evidence>
<accession>A0A4D6MJR8</accession>
<evidence type="ECO:0000313" key="6">
    <source>
        <dbReference type="EMBL" id="QCE01014.1"/>
    </source>
</evidence>
<feature type="transmembrane region" description="Helical" evidence="4">
    <location>
        <begin position="76"/>
        <end position="93"/>
    </location>
</feature>
<keyword evidence="4" id="KW-1133">Transmembrane helix</keyword>
<dbReference type="GO" id="GO:0015031">
    <property type="term" value="P:protein transport"/>
    <property type="evidence" value="ECO:0007669"/>
    <property type="project" value="UniProtKB-KW"/>
</dbReference>
<feature type="transmembrane region" description="Helical" evidence="4">
    <location>
        <begin position="133"/>
        <end position="155"/>
    </location>
</feature>
<dbReference type="Proteomes" id="UP000501690">
    <property type="component" value="Linkage Group LG7"/>
</dbReference>
<organism evidence="6 7">
    <name type="scientific">Vigna unguiculata</name>
    <name type="common">Cowpea</name>
    <dbReference type="NCBI Taxonomy" id="3917"/>
    <lineage>
        <taxon>Eukaryota</taxon>
        <taxon>Viridiplantae</taxon>
        <taxon>Streptophyta</taxon>
        <taxon>Embryophyta</taxon>
        <taxon>Tracheophyta</taxon>
        <taxon>Spermatophyta</taxon>
        <taxon>Magnoliopsida</taxon>
        <taxon>eudicotyledons</taxon>
        <taxon>Gunneridae</taxon>
        <taxon>Pentapetalae</taxon>
        <taxon>rosids</taxon>
        <taxon>fabids</taxon>
        <taxon>Fabales</taxon>
        <taxon>Fabaceae</taxon>
        <taxon>Papilionoideae</taxon>
        <taxon>50 kb inversion clade</taxon>
        <taxon>NPAAA clade</taxon>
        <taxon>indigoferoid/millettioid clade</taxon>
        <taxon>Phaseoleae</taxon>
        <taxon>Vigna</taxon>
    </lineage>
</organism>
<sequence>MLIEIHSRVLQPKVWRFVCFVSSIVGLVCYALSSSFNHLCGAWKWWKIFLFSGFSLFISLSILFAKAWEGSNSRCLEAHTAFLVLLITSVYSFFFDKQVTEKPDAYTLVSCASFAIMSLGLSRLSHFGFEVDLLYFFSGFLTVQLMKIKLCYFLLILRAALDASARGGYVGLHVNDHVVIEIGSHSQGTSRNFSQVGSPQTITTFVGNSLVMPQDAGVSEGDEDSGFMVTQGRNDSNKSVKARFMKCVDVLEKENKTLIDTISKHVDGYLKANVINKIPVVELHADNNLVVDSLPAGTINDLHETVRLMLAEGFEEDCCGAYYTCRREFLKECLWTFGLQMQEFSTEEIDMMEKIQCWLTKVLNIVDCVLLPSERTLCDRVFKGVASPGDFAFDAVCRELNICLLRIANHLATFLECEKFTYYEGGEVHPNICELMLKIRFVCRQRDNRSRQGLEGYNMLGKEGKLSPSVNVARIIATALLERILEVECKNYHNPSLGYVFLLNNLSFIEQEAKFYGLVPIFSHDWLRKITTKFQQNLELYLRSSWTKIVDFLKLDISESENSVGVELVKDRMNSFNEHFDEICKVQSTWFVFDEELKSHIIKSIENMLLPAYGNFIERLQNFLGQHSYYYIKYGMFDVQDRVRNLFVVMKNKNLFLNRSERHPRPLS</sequence>
<dbReference type="InterPro" id="IPR046364">
    <property type="entry name" value="Exo70_C"/>
</dbReference>
<keyword evidence="3" id="KW-0268">Exocytosis</keyword>
<dbReference type="AlphaFoldDB" id="A0A4D6MJR8"/>
<dbReference type="Gene3D" id="1.20.1280.170">
    <property type="entry name" value="Exocyst complex component Exo70"/>
    <property type="match status" value="2"/>
</dbReference>
<keyword evidence="3" id="KW-0653">Protein transport</keyword>
<comment type="function">
    <text evidence="3">Component of the exocyst complex.</text>
</comment>
<comment type="similarity">
    <text evidence="1 3">Belongs to the EXO70 family.</text>
</comment>
<feature type="transmembrane region" description="Helical" evidence="4">
    <location>
        <begin position="14"/>
        <end position="33"/>
    </location>
</feature>
<keyword evidence="4" id="KW-0472">Membrane</keyword>
<feature type="transmembrane region" description="Helical" evidence="4">
    <location>
        <begin position="45"/>
        <end position="64"/>
    </location>
</feature>
<gene>
    <name evidence="6" type="ORF">DEO72_LG7g2305</name>
</gene>
<proteinExistence type="inferred from homology"/>
<evidence type="ECO:0000256" key="1">
    <source>
        <dbReference type="ARBA" id="ARBA00006756"/>
    </source>
</evidence>
<dbReference type="GO" id="GO:0006887">
    <property type="term" value="P:exocytosis"/>
    <property type="evidence" value="ECO:0007669"/>
    <property type="project" value="UniProtKB-KW"/>
</dbReference>
<dbReference type="PANTHER" id="PTHR12542:SF180">
    <property type="entry name" value="EXOCYST SUBUNIT EXO70 FAMILY PROTEIN"/>
    <property type="match status" value="1"/>
</dbReference>
<dbReference type="PANTHER" id="PTHR12542">
    <property type="entry name" value="EXOCYST COMPLEX PROTEIN EXO70"/>
    <property type="match status" value="1"/>
</dbReference>
<reference evidence="6 7" key="1">
    <citation type="submission" date="2019-04" db="EMBL/GenBank/DDBJ databases">
        <title>An improved genome assembly and genetic linkage map for asparagus bean, Vigna unguiculata ssp. sesquipedialis.</title>
        <authorList>
            <person name="Xia Q."/>
            <person name="Zhang R."/>
            <person name="Dong Y."/>
        </authorList>
    </citation>
    <scope>NUCLEOTIDE SEQUENCE [LARGE SCALE GENOMIC DNA]</scope>
    <source>
        <tissue evidence="6">Leaf</tissue>
    </source>
</reference>
<dbReference type="InterPro" id="IPR016159">
    <property type="entry name" value="Cullin_repeat-like_dom_sf"/>
</dbReference>
<dbReference type="InterPro" id="IPR004140">
    <property type="entry name" value="Exo70"/>
</dbReference>
<dbReference type="GO" id="GO:0005546">
    <property type="term" value="F:phosphatidylinositol-4,5-bisphosphate binding"/>
    <property type="evidence" value="ECO:0007669"/>
    <property type="project" value="InterPro"/>
</dbReference>
<dbReference type="EMBL" id="CP039351">
    <property type="protein sequence ID" value="QCE01014.1"/>
    <property type="molecule type" value="Genomic_DNA"/>
</dbReference>
<dbReference type="SUPFAM" id="SSF74788">
    <property type="entry name" value="Cullin repeat-like"/>
    <property type="match status" value="1"/>
</dbReference>
<dbReference type="GO" id="GO:0000145">
    <property type="term" value="C:exocyst"/>
    <property type="evidence" value="ECO:0007669"/>
    <property type="project" value="InterPro"/>
</dbReference>
<keyword evidence="4" id="KW-0812">Transmembrane</keyword>
<feature type="transmembrane region" description="Helical" evidence="4">
    <location>
        <begin position="105"/>
        <end position="121"/>
    </location>
</feature>
<protein>
    <recommendedName>
        <fullName evidence="3">Exocyst subunit Exo70 family protein</fullName>
    </recommendedName>
</protein>
<evidence type="ECO:0000256" key="2">
    <source>
        <dbReference type="ARBA" id="ARBA00022448"/>
    </source>
</evidence>
<evidence type="ECO:0000313" key="7">
    <source>
        <dbReference type="Proteomes" id="UP000501690"/>
    </source>
</evidence>
<evidence type="ECO:0000256" key="4">
    <source>
        <dbReference type="SAM" id="Phobius"/>
    </source>
</evidence>